<dbReference type="OrthoDB" id="9798792at2"/>
<keyword evidence="2" id="KW-1185">Reference proteome</keyword>
<sequence length="112" mass="12738">MEVINTLGHGFHEKVYENSLVIEFGLQDIPVSQQPPFPIIYKAVDVGLYIPDLICFDAVVVDAKTIDKITDHELGKMLNYLKVTGLRVGMIIDFKLAKLEFKRFVRWSTALV</sequence>
<gene>
    <name evidence="1" type="ORF">Poly51_08550</name>
</gene>
<comment type="caution">
    <text evidence="1">The sequence shown here is derived from an EMBL/GenBank/DDBJ whole genome shotgun (WGS) entry which is preliminary data.</text>
</comment>
<dbReference type="EMBL" id="SJPW01000001">
    <property type="protein sequence ID" value="TWU60577.1"/>
    <property type="molecule type" value="Genomic_DNA"/>
</dbReference>
<dbReference type="Pfam" id="PF13366">
    <property type="entry name" value="PDDEXK_3"/>
    <property type="match status" value="1"/>
</dbReference>
<name>A0A5C6FKP3_9BACT</name>
<evidence type="ECO:0000313" key="2">
    <source>
        <dbReference type="Proteomes" id="UP000318288"/>
    </source>
</evidence>
<dbReference type="NCBIfam" id="TIGR04256">
    <property type="entry name" value="GxxExxY"/>
    <property type="match status" value="1"/>
</dbReference>
<proteinExistence type="predicted"/>
<evidence type="ECO:0008006" key="3">
    <source>
        <dbReference type="Google" id="ProtNLM"/>
    </source>
</evidence>
<evidence type="ECO:0000313" key="1">
    <source>
        <dbReference type="EMBL" id="TWU60577.1"/>
    </source>
</evidence>
<reference evidence="1 2" key="1">
    <citation type="submission" date="2019-02" db="EMBL/GenBank/DDBJ databases">
        <title>Deep-cultivation of Planctomycetes and their phenomic and genomic characterization uncovers novel biology.</title>
        <authorList>
            <person name="Wiegand S."/>
            <person name="Jogler M."/>
            <person name="Boedeker C."/>
            <person name="Pinto D."/>
            <person name="Vollmers J."/>
            <person name="Rivas-Marin E."/>
            <person name="Kohn T."/>
            <person name="Peeters S.H."/>
            <person name="Heuer A."/>
            <person name="Rast P."/>
            <person name="Oberbeckmann S."/>
            <person name="Bunk B."/>
            <person name="Jeske O."/>
            <person name="Meyerdierks A."/>
            <person name="Storesund J.E."/>
            <person name="Kallscheuer N."/>
            <person name="Luecker S."/>
            <person name="Lage O.M."/>
            <person name="Pohl T."/>
            <person name="Merkel B.J."/>
            <person name="Hornburger P."/>
            <person name="Mueller R.-W."/>
            <person name="Bruemmer F."/>
            <person name="Labrenz M."/>
            <person name="Spormann A.M."/>
            <person name="Op Den Camp H."/>
            <person name="Overmann J."/>
            <person name="Amann R."/>
            <person name="Jetten M.S.M."/>
            <person name="Mascher T."/>
            <person name="Medema M.H."/>
            <person name="Devos D.P."/>
            <person name="Kaster A.-K."/>
            <person name="Ovreas L."/>
            <person name="Rohde M."/>
            <person name="Galperin M.Y."/>
            <person name="Jogler C."/>
        </authorList>
    </citation>
    <scope>NUCLEOTIDE SEQUENCE [LARGE SCALE GENOMIC DNA]</scope>
    <source>
        <strain evidence="1 2">Poly51</strain>
    </source>
</reference>
<organism evidence="1 2">
    <name type="scientific">Rubripirellula tenax</name>
    <dbReference type="NCBI Taxonomy" id="2528015"/>
    <lineage>
        <taxon>Bacteria</taxon>
        <taxon>Pseudomonadati</taxon>
        <taxon>Planctomycetota</taxon>
        <taxon>Planctomycetia</taxon>
        <taxon>Pirellulales</taxon>
        <taxon>Pirellulaceae</taxon>
        <taxon>Rubripirellula</taxon>
    </lineage>
</organism>
<dbReference type="AlphaFoldDB" id="A0A5C6FKP3"/>
<protein>
    <recommendedName>
        <fullName evidence="3">GxxExxY protein</fullName>
    </recommendedName>
</protein>
<dbReference type="Proteomes" id="UP000318288">
    <property type="component" value="Unassembled WGS sequence"/>
</dbReference>
<dbReference type="InterPro" id="IPR026350">
    <property type="entry name" value="GxxExxY"/>
</dbReference>
<accession>A0A5C6FKP3</accession>